<sequence>MAEMSMSLDGFVADENDGVDELFGWYFNGDVVMPFSGGEFRVSEASAEFLRPVFAGGRIGALLTGRRNFDLAQGWGGRHPVGCPVFVVSHSVPDGWPRPGTTFHDDALVALEAARAAAGDRDVVVATPSLIRQYLAAKVLDEIVVSLVPVLLGRGTRYFDALGDTPVRLSDPAIVAGRAVTHLTYQVLR</sequence>
<dbReference type="EMBL" id="JAENHO010000024">
    <property type="protein sequence ID" value="MBL7261904.1"/>
    <property type="molecule type" value="Genomic_DNA"/>
</dbReference>
<name>A0ABS1W593_9ACTN</name>
<dbReference type="InterPro" id="IPR002734">
    <property type="entry name" value="RibDG_C"/>
</dbReference>
<dbReference type="Gene3D" id="3.40.430.10">
    <property type="entry name" value="Dihydrofolate Reductase, subunit A"/>
    <property type="match status" value="1"/>
</dbReference>
<organism evidence="2 3">
    <name type="scientific">Paractinoplanes lichenicola</name>
    <dbReference type="NCBI Taxonomy" id="2802976"/>
    <lineage>
        <taxon>Bacteria</taxon>
        <taxon>Bacillati</taxon>
        <taxon>Actinomycetota</taxon>
        <taxon>Actinomycetes</taxon>
        <taxon>Micromonosporales</taxon>
        <taxon>Micromonosporaceae</taxon>
        <taxon>Paractinoplanes</taxon>
    </lineage>
</organism>
<dbReference type="Pfam" id="PF01872">
    <property type="entry name" value="RibD_C"/>
    <property type="match status" value="1"/>
</dbReference>
<evidence type="ECO:0000313" key="2">
    <source>
        <dbReference type="EMBL" id="MBL7261904.1"/>
    </source>
</evidence>
<dbReference type="InterPro" id="IPR024072">
    <property type="entry name" value="DHFR-like_dom_sf"/>
</dbReference>
<feature type="domain" description="Bacterial bifunctional deaminase-reductase C-terminal" evidence="1">
    <location>
        <begin position="106"/>
        <end position="169"/>
    </location>
</feature>
<comment type="caution">
    <text evidence="2">The sequence shown here is derived from an EMBL/GenBank/DDBJ whole genome shotgun (WGS) entry which is preliminary data.</text>
</comment>
<dbReference type="Proteomes" id="UP000598996">
    <property type="component" value="Unassembled WGS sequence"/>
</dbReference>
<reference evidence="2 3" key="1">
    <citation type="submission" date="2021-01" db="EMBL/GenBank/DDBJ databases">
        <title>Actinoplanes sp. nov. LDG1-01 isolated from lichen.</title>
        <authorList>
            <person name="Saeng-In P."/>
            <person name="Phongsopitanun W."/>
            <person name="Kanchanasin P."/>
            <person name="Yuki M."/>
            <person name="Kudo T."/>
            <person name="Ohkuma M."/>
            <person name="Tanasupawat S."/>
        </authorList>
    </citation>
    <scope>NUCLEOTIDE SEQUENCE [LARGE SCALE GENOMIC DNA]</scope>
    <source>
        <strain evidence="2 3">LDG1-01</strain>
    </source>
</reference>
<accession>A0ABS1W593</accession>
<keyword evidence="3" id="KW-1185">Reference proteome</keyword>
<evidence type="ECO:0000259" key="1">
    <source>
        <dbReference type="Pfam" id="PF01872"/>
    </source>
</evidence>
<proteinExistence type="predicted"/>
<protein>
    <submittedName>
        <fullName evidence="2">Dihydrofolate reductase family protein</fullName>
    </submittedName>
</protein>
<dbReference type="SUPFAM" id="SSF53597">
    <property type="entry name" value="Dihydrofolate reductase-like"/>
    <property type="match status" value="1"/>
</dbReference>
<gene>
    <name evidence="2" type="ORF">JKJ07_47305</name>
</gene>
<evidence type="ECO:0000313" key="3">
    <source>
        <dbReference type="Proteomes" id="UP000598996"/>
    </source>
</evidence>